<dbReference type="Pfam" id="PF01066">
    <property type="entry name" value="CDP-OH_P_transf"/>
    <property type="match status" value="1"/>
</dbReference>
<keyword evidence="2" id="KW-1133">Transmembrane helix</keyword>
<dbReference type="GO" id="GO:0016020">
    <property type="term" value="C:membrane"/>
    <property type="evidence" value="ECO:0007669"/>
    <property type="project" value="InterPro"/>
</dbReference>
<proteinExistence type="predicted"/>
<dbReference type="STRING" id="35622.SAMN04489764_2483"/>
<gene>
    <name evidence="3" type="ORF">SAMN04489764_2483</name>
</gene>
<keyword evidence="3" id="KW-0808">Transferase</keyword>
<accession>A0A1H1EHW3</accession>
<dbReference type="InterPro" id="IPR000462">
    <property type="entry name" value="CDP-OH_P_trans"/>
</dbReference>
<dbReference type="GO" id="GO:0008654">
    <property type="term" value="P:phospholipid biosynthetic process"/>
    <property type="evidence" value="ECO:0007669"/>
    <property type="project" value="InterPro"/>
</dbReference>
<evidence type="ECO:0000313" key="3">
    <source>
        <dbReference type="EMBL" id="SDQ88214.1"/>
    </source>
</evidence>
<feature type="compositionally biased region" description="Basic and acidic residues" evidence="1">
    <location>
        <begin position="442"/>
        <end position="455"/>
    </location>
</feature>
<feature type="transmembrane region" description="Helical" evidence="2">
    <location>
        <begin position="301"/>
        <end position="319"/>
    </location>
</feature>
<keyword evidence="4" id="KW-1185">Reference proteome</keyword>
<keyword evidence="2" id="KW-0472">Membrane</keyword>
<evidence type="ECO:0000313" key="4">
    <source>
        <dbReference type="Proteomes" id="UP000217103"/>
    </source>
</evidence>
<feature type="region of interest" description="Disordered" evidence="1">
    <location>
        <begin position="414"/>
        <end position="469"/>
    </location>
</feature>
<sequence>MPDSPGPRAPRVAAVVLATTPAARLSCGDGTLLDRLNGQLGALPVRDVQVVARTTVAIGSGVTDSVRDVAEDLRCVAKAARAGATAIAVLPGDLVAHTEALASIIDHPGRGTAALVARGGEAPDPLHPPVRVAEGRVVEAGSSFHRVVNANAVFRGVLQIGEADLGGLARVADELAEHVEAGRLGAVTPSEVGDLILVGLVRSGIPVRACELGGLRCERVSDAAAAEEAVQGLAEVDEAEAKLAAADRPAPGVLAALLIDPWARLLVPPAARLGLTADAVTGISLAMAFLAAVWYSEGGRGAMLLAGALLILAFALDRVDGRLARYTRSFSPIGGWLDAVCGRAGEFMVYVGLAVGYPTADGPSAGFWPGGIWTLMIAVMILQVLRDTIDDAHAGARADAARVGAAHYRVPRPLTVPVSEPPAEPVAEARGETEGAGGGESSADRSAEGPSRTDGEGGSGVEQHRITRSDTARRFARALSLPTGERVALIAVTAALFDARATFLALLVWGGAAAAATVVTRIAKALT</sequence>
<dbReference type="Gene3D" id="1.20.120.1760">
    <property type="match status" value="1"/>
</dbReference>
<keyword evidence="2" id="KW-0812">Transmembrane</keyword>
<evidence type="ECO:0000256" key="1">
    <source>
        <dbReference type="SAM" id="MobiDB-lite"/>
    </source>
</evidence>
<evidence type="ECO:0000256" key="2">
    <source>
        <dbReference type="SAM" id="Phobius"/>
    </source>
</evidence>
<reference evidence="3 4" key="1">
    <citation type="submission" date="2016-10" db="EMBL/GenBank/DDBJ databases">
        <authorList>
            <person name="de Groot N.N."/>
        </authorList>
    </citation>
    <scope>NUCLEOTIDE SEQUENCE [LARGE SCALE GENOMIC DNA]</scope>
    <source>
        <strain evidence="3 4">DSM 43794</strain>
    </source>
</reference>
<feature type="transmembrane region" description="Helical" evidence="2">
    <location>
        <begin position="366"/>
        <end position="385"/>
    </location>
</feature>
<dbReference type="EMBL" id="FNKK01000002">
    <property type="protein sequence ID" value="SDQ88214.1"/>
    <property type="molecule type" value="Genomic_DNA"/>
</dbReference>
<dbReference type="AlphaFoldDB" id="A0A1H1EHW3"/>
<dbReference type="Proteomes" id="UP000217103">
    <property type="component" value="Unassembled WGS sequence"/>
</dbReference>
<organism evidence="3 4">
    <name type="scientific">Thermostaphylospora chromogena</name>
    <dbReference type="NCBI Taxonomy" id="35622"/>
    <lineage>
        <taxon>Bacteria</taxon>
        <taxon>Bacillati</taxon>
        <taxon>Actinomycetota</taxon>
        <taxon>Actinomycetes</taxon>
        <taxon>Streptosporangiales</taxon>
        <taxon>Thermomonosporaceae</taxon>
        <taxon>Thermostaphylospora</taxon>
    </lineage>
</organism>
<protein>
    <submittedName>
        <fullName evidence="3">CDP-alcohol phosphatidyltransferase</fullName>
    </submittedName>
</protein>
<feature type="transmembrane region" description="Helical" evidence="2">
    <location>
        <begin position="503"/>
        <end position="523"/>
    </location>
</feature>
<feature type="transmembrane region" description="Helical" evidence="2">
    <location>
        <begin position="475"/>
        <end position="497"/>
    </location>
</feature>
<dbReference type="GO" id="GO:0016780">
    <property type="term" value="F:phosphotransferase activity, for other substituted phosphate groups"/>
    <property type="evidence" value="ECO:0007669"/>
    <property type="project" value="InterPro"/>
</dbReference>
<feature type="transmembrane region" description="Helical" evidence="2">
    <location>
        <begin position="273"/>
        <end position="295"/>
    </location>
</feature>
<name>A0A1H1EHW3_9ACTN</name>
<dbReference type="RefSeq" id="WP_341350667.1">
    <property type="nucleotide sequence ID" value="NZ_FNKK01000002.1"/>
</dbReference>
<dbReference type="InterPro" id="IPR043130">
    <property type="entry name" value="CDP-OH_PTrfase_TM_dom"/>
</dbReference>